<keyword evidence="3" id="KW-0061">Asparagine biosynthesis</keyword>
<dbReference type="Proteomes" id="UP000237846">
    <property type="component" value="Unassembled WGS sequence"/>
</dbReference>
<comment type="pathway">
    <text evidence="1">Amino-acid biosynthesis; L-asparagine biosynthesis; L-asparagine from L-aspartate (L-Gln route): step 1/1.</text>
</comment>
<dbReference type="GO" id="GO:0004066">
    <property type="term" value="F:asparagine synthase (glutamine-hydrolyzing) activity"/>
    <property type="evidence" value="ECO:0007669"/>
    <property type="project" value="UniProtKB-EC"/>
</dbReference>
<evidence type="ECO:0000256" key="1">
    <source>
        <dbReference type="ARBA" id="ARBA00005187"/>
    </source>
</evidence>
<dbReference type="EC" id="6.3.5.4" evidence="2"/>
<accession>A0A2T0Q2M5</accession>
<dbReference type="SUPFAM" id="SSF52402">
    <property type="entry name" value="Adenine nucleotide alpha hydrolases-like"/>
    <property type="match status" value="1"/>
</dbReference>
<dbReference type="PANTHER" id="PTHR43284">
    <property type="entry name" value="ASPARAGINE SYNTHETASE (GLUTAMINE-HYDROLYZING)"/>
    <property type="match status" value="1"/>
</dbReference>
<evidence type="ECO:0000256" key="4">
    <source>
        <dbReference type="ARBA" id="ARBA00048741"/>
    </source>
</evidence>
<organism evidence="6 7">
    <name type="scientific">Allonocardiopsis opalescens</name>
    <dbReference type="NCBI Taxonomy" id="1144618"/>
    <lineage>
        <taxon>Bacteria</taxon>
        <taxon>Bacillati</taxon>
        <taxon>Actinomycetota</taxon>
        <taxon>Actinomycetes</taxon>
        <taxon>Streptosporangiales</taxon>
        <taxon>Allonocardiopsis</taxon>
    </lineage>
</organism>
<dbReference type="Gene3D" id="3.40.50.620">
    <property type="entry name" value="HUPs"/>
    <property type="match status" value="2"/>
</dbReference>
<evidence type="ECO:0000313" key="7">
    <source>
        <dbReference type="Proteomes" id="UP000237846"/>
    </source>
</evidence>
<dbReference type="InterPro" id="IPR051786">
    <property type="entry name" value="ASN_synthetase/amidase"/>
</dbReference>
<dbReference type="AlphaFoldDB" id="A0A2T0Q2M5"/>
<proteinExistence type="predicted"/>
<sequence>MEFVVLPDSPGGAAVPVAAALLEAAEGPAGVSVIPHASGRPWIVGRWPVGAVTWAVAGRRRAAVFGPSSATEEWLRRALDGATTVAGFDTPVAGLAGGFHLIASIDDRIRVQGSLSTARQVFFADIAGTPVAADRPQTLAALIGGAPRPELLAGRLIAPWVPWPLNEECLWKGVEALPAGCYLEMSVGRGCRAVRWWTPPDPDVPLAAGAERVRTALNDAVAVRTQGRRTVSADLSGGMDSTSLCFLAAGSVPRLVTTRWEAADPADEDRDWADRAAVELPGSEHLVLLRGTAPTWFEGLSAPDPDTEAPFAWIRTRSRLVHMARQVAAQGSTLHLTGHGGDELFLANPLYLHTLVRTHRLGALRYLRAYRAMYRWRLGPTLPALLRDESFGAWLSALAERLTDPIREVGAAPSFGWGIGYRLPPWATPDAVDATRALLRETAQTAPEPLSRLRAQHAALQDVRLCGDTLRRVDRLTSRHGVSWHAPFVDDRVVEAALAIRFEDVAMPDRYKPALVEAMRGTVPDAVLGRRTKSEYSAEAYDSLRRHRDELLGLCEDMRLARLGLVDADALRSTLLALPPSSFTLMPLVATFACEVWLRAVPIGGS</sequence>
<dbReference type="InterPro" id="IPR001962">
    <property type="entry name" value="Asn_synthase"/>
</dbReference>
<evidence type="ECO:0000259" key="5">
    <source>
        <dbReference type="Pfam" id="PF00733"/>
    </source>
</evidence>
<dbReference type="GO" id="GO:0006529">
    <property type="term" value="P:asparagine biosynthetic process"/>
    <property type="evidence" value="ECO:0007669"/>
    <property type="project" value="UniProtKB-KW"/>
</dbReference>
<dbReference type="Pfam" id="PF00733">
    <property type="entry name" value="Asn_synthase"/>
    <property type="match status" value="1"/>
</dbReference>
<gene>
    <name evidence="6" type="ORF">CLV72_105397</name>
</gene>
<reference evidence="6 7" key="1">
    <citation type="submission" date="2018-03" db="EMBL/GenBank/DDBJ databases">
        <title>Genomic Encyclopedia of Archaeal and Bacterial Type Strains, Phase II (KMG-II): from individual species to whole genera.</title>
        <authorList>
            <person name="Goeker M."/>
        </authorList>
    </citation>
    <scope>NUCLEOTIDE SEQUENCE [LARGE SCALE GENOMIC DNA]</scope>
    <source>
        <strain evidence="6 7">DSM 45601</strain>
    </source>
</reference>
<keyword evidence="3" id="KW-0028">Amino-acid biosynthesis</keyword>
<keyword evidence="7" id="KW-1185">Reference proteome</keyword>
<dbReference type="PANTHER" id="PTHR43284:SF1">
    <property type="entry name" value="ASPARAGINE SYNTHETASE"/>
    <property type="match status" value="1"/>
</dbReference>
<comment type="catalytic activity">
    <reaction evidence="4">
        <text>L-aspartate + L-glutamine + ATP + H2O = L-asparagine + L-glutamate + AMP + diphosphate + H(+)</text>
        <dbReference type="Rhea" id="RHEA:12228"/>
        <dbReference type="ChEBI" id="CHEBI:15377"/>
        <dbReference type="ChEBI" id="CHEBI:15378"/>
        <dbReference type="ChEBI" id="CHEBI:29985"/>
        <dbReference type="ChEBI" id="CHEBI:29991"/>
        <dbReference type="ChEBI" id="CHEBI:30616"/>
        <dbReference type="ChEBI" id="CHEBI:33019"/>
        <dbReference type="ChEBI" id="CHEBI:58048"/>
        <dbReference type="ChEBI" id="CHEBI:58359"/>
        <dbReference type="ChEBI" id="CHEBI:456215"/>
        <dbReference type="EC" id="6.3.5.4"/>
    </reaction>
</comment>
<protein>
    <recommendedName>
        <fullName evidence="2">asparagine synthase (glutamine-hydrolyzing)</fullName>
        <ecNumber evidence="2">6.3.5.4</ecNumber>
    </recommendedName>
</protein>
<evidence type="ECO:0000313" key="6">
    <source>
        <dbReference type="EMBL" id="PRX98044.1"/>
    </source>
</evidence>
<evidence type="ECO:0000256" key="3">
    <source>
        <dbReference type="ARBA" id="ARBA00022888"/>
    </source>
</evidence>
<comment type="caution">
    <text evidence="6">The sequence shown here is derived from an EMBL/GenBank/DDBJ whole genome shotgun (WGS) entry which is preliminary data.</text>
</comment>
<name>A0A2T0Q2M5_9ACTN</name>
<dbReference type="EMBL" id="PVZC01000005">
    <property type="protein sequence ID" value="PRX98044.1"/>
    <property type="molecule type" value="Genomic_DNA"/>
</dbReference>
<feature type="domain" description="Asparagine synthetase" evidence="5">
    <location>
        <begin position="213"/>
        <end position="575"/>
    </location>
</feature>
<dbReference type="InterPro" id="IPR014729">
    <property type="entry name" value="Rossmann-like_a/b/a_fold"/>
</dbReference>
<evidence type="ECO:0000256" key="2">
    <source>
        <dbReference type="ARBA" id="ARBA00012737"/>
    </source>
</evidence>